<evidence type="ECO:0000256" key="12">
    <source>
        <dbReference type="ARBA" id="ARBA00023049"/>
    </source>
</evidence>
<evidence type="ECO:0000256" key="10">
    <source>
        <dbReference type="ARBA" id="ARBA00022840"/>
    </source>
</evidence>
<dbReference type="GO" id="GO:0006508">
    <property type="term" value="P:proteolysis"/>
    <property type="evidence" value="ECO:0007669"/>
    <property type="project" value="UniProtKB-KW"/>
</dbReference>
<dbReference type="GO" id="GO:0005886">
    <property type="term" value="C:plasma membrane"/>
    <property type="evidence" value="ECO:0007669"/>
    <property type="project" value="UniProtKB-SubCell"/>
</dbReference>
<dbReference type="AlphaFoldDB" id="A0A0G0VVL1"/>
<feature type="domain" description="AAA+ ATPase" evidence="18">
    <location>
        <begin position="229"/>
        <end position="368"/>
    </location>
</feature>
<evidence type="ECO:0000256" key="17">
    <source>
        <dbReference type="SAM" id="MobiDB-lite"/>
    </source>
</evidence>
<dbReference type="Gene3D" id="1.20.58.760">
    <property type="entry name" value="Peptidase M41"/>
    <property type="match status" value="1"/>
</dbReference>
<keyword evidence="7 15" id="KW-0547">Nucleotide-binding</keyword>
<dbReference type="GO" id="GO:0004222">
    <property type="term" value="F:metalloendopeptidase activity"/>
    <property type="evidence" value="ECO:0007669"/>
    <property type="project" value="InterPro"/>
</dbReference>
<feature type="compositionally biased region" description="Basic and acidic residues" evidence="17">
    <location>
        <begin position="1"/>
        <end position="17"/>
    </location>
</feature>
<keyword evidence="13 15" id="KW-0472">Membrane</keyword>
<evidence type="ECO:0000256" key="7">
    <source>
        <dbReference type="ARBA" id="ARBA00022741"/>
    </source>
</evidence>
<dbReference type="Gene3D" id="3.40.50.300">
    <property type="entry name" value="P-loop containing nucleotide triphosphate hydrolases"/>
    <property type="match status" value="1"/>
</dbReference>
<evidence type="ECO:0000256" key="1">
    <source>
        <dbReference type="ARBA" id="ARBA00004370"/>
    </source>
</evidence>
<dbReference type="EC" id="3.4.24.-" evidence="15"/>
<evidence type="ECO:0000256" key="3">
    <source>
        <dbReference type="ARBA" id="ARBA00022475"/>
    </source>
</evidence>
<evidence type="ECO:0000313" key="20">
    <source>
        <dbReference type="Proteomes" id="UP000034493"/>
    </source>
</evidence>
<comment type="similarity">
    <text evidence="14 15">In the central section; belongs to the AAA ATPase family.</text>
</comment>
<dbReference type="GO" id="GO:0030163">
    <property type="term" value="P:protein catabolic process"/>
    <property type="evidence" value="ECO:0007669"/>
    <property type="project" value="UniProtKB-UniRule"/>
</dbReference>
<evidence type="ECO:0000256" key="16">
    <source>
        <dbReference type="RuleBase" id="RU003651"/>
    </source>
</evidence>
<feature type="binding site" evidence="15">
    <location>
        <position position="462"/>
    </location>
    <ligand>
        <name>Zn(2+)</name>
        <dbReference type="ChEBI" id="CHEBI:29105"/>
        <note>catalytic</note>
    </ligand>
</feature>
<keyword evidence="8 15" id="KW-0378">Hydrolase</keyword>
<dbReference type="GO" id="GO:0016887">
    <property type="term" value="F:ATP hydrolysis activity"/>
    <property type="evidence" value="ECO:0007669"/>
    <property type="project" value="UniProtKB-UniRule"/>
</dbReference>
<dbReference type="Pfam" id="PF00004">
    <property type="entry name" value="AAA"/>
    <property type="match status" value="1"/>
</dbReference>
<keyword evidence="10 15" id="KW-0067">ATP-binding</keyword>
<evidence type="ECO:0000256" key="6">
    <source>
        <dbReference type="ARBA" id="ARBA00022723"/>
    </source>
</evidence>
<dbReference type="HAMAP" id="MF_01458">
    <property type="entry name" value="FtsH"/>
    <property type="match status" value="1"/>
</dbReference>
<feature type="transmembrane region" description="Helical" evidence="15">
    <location>
        <begin position="43"/>
        <end position="62"/>
    </location>
</feature>
<evidence type="ECO:0000256" key="13">
    <source>
        <dbReference type="ARBA" id="ARBA00023136"/>
    </source>
</evidence>
<keyword evidence="12 15" id="KW-0482">Metalloprotease</keyword>
<keyword evidence="11 15" id="KW-1133">Transmembrane helix</keyword>
<comment type="subunit">
    <text evidence="15">Homohexamer.</text>
</comment>
<dbReference type="SUPFAM" id="SSF140990">
    <property type="entry name" value="FtsH protease domain-like"/>
    <property type="match status" value="1"/>
</dbReference>
<dbReference type="InterPro" id="IPR003959">
    <property type="entry name" value="ATPase_AAA_core"/>
</dbReference>
<dbReference type="FunFam" id="1.10.8.60:FF:000001">
    <property type="entry name" value="ATP-dependent zinc metalloprotease FtsH"/>
    <property type="match status" value="1"/>
</dbReference>
<comment type="similarity">
    <text evidence="16">Belongs to the AAA ATPase family.</text>
</comment>
<dbReference type="InterPro" id="IPR011546">
    <property type="entry name" value="Pept_M41_FtsH_extracell"/>
</dbReference>
<comment type="function">
    <text evidence="15">Acts as a processive, ATP-dependent zinc metallopeptidase for both cytoplasmic and membrane proteins. Plays a role in the quality control of integral membrane proteins.</text>
</comment>
<feature type="active site" evidence="15">
    <location>
        <position position="459"/>
    </location>
</feature>
<dbReference type="GO" id="GO:0004176">
    <property type="term" value="F:ATP-dependent peptidase activity"/>
    <property type="evidence" value="ECO:0007669"/>
    <property type="project" value="InterPro"/>
</dbReference>
<dbReference type="InterPro" id="IPR041569">
    <property type="entry name" value="AAA_lid_3"/>
</dbReference>
<dbReference type="NCBIfam" id="TIGR01241">
    <property type="entry name" value="FtsH_fam"/>
    <property type="match status" value="1"/>
</dbReference>
<keyword evidence="3 15" id="KW-1003">Cell membrane</keyword>
<accession>A0A0G0VVL1</accession>
<dbReference type="Pfam" id="PF17862">
    <property type="entry name" value="AAA_lid_3"/>
    <property type="match status" value="1"/>
</dbReference>
<dbReference type="Gene3D" id="1.10.8.60">
    <property type="match status" value="1"/>
</dbReference>
<organism evidence="19 20">
    <name type="scientific">Candidatus Curtissbacteria bacterium GW2011_GWA2_41_24</name>
    <dbReference type="NCBI Taxonomy" id="1618411"/>
    <lineage>
        <taxon>Bacteria</taxon>
        <taxon>Candidatus Curtissiibacteriota</taxon>
    </lineage>
</organism>
<dbReference type="InterPro" id="IPR005936">
    <property type="entry name" value="FtsH"/>
</dbReference>
<evidence type="ECO:0000256" key="2">
    <source>
        <dbReference type="ARBA" id="ARBA00010044"/>
    </source>
</evidence>
<dbReference type="GO" id="GO:0008270">
    <property type="term" value="F:zinc ion binding"/>
    <property type="evidence" value="ECO:0007669"/>
    <property type="project" value="UniProtKB-UniRule"/>
</dbReference>
<evidence type="ECO:0000256" key="15">
    <source>
        <dbReference type="HAMAP-Rule" id="MF_01458"/>
    </source>
</evidence>
<evidence type="ECO:0000259" key="18">
    <source>
        <dbReference type="SMART" id="SM00382"/>
    </source>
</evidence>
<protein>
    <recommendedName>
        <fullName evidence="15">ATP-dependent zinc metalloprotease FtsH</fullName>
        <ecNumber evidence="15">3.4.24.-</ecNumber>
    </recommendedName>
</protein>
<comment type="caution">
    <text evidence="19">The sequence shown here is derived from an EMBL/GenBank/DDBJ whole genome shotgun (WGS) entry which is preliminary data.</text>
</comment>
<evidence type="ECO:0000256" key="11">
    <source>
        <dbReference type="ARBA" id="ARBA00022989"/>
    </source>
</evidence>
<dbReference type="Proteomes" id="UP000034493">
    <property type="component" value="Unassembled WGS sequence"/>
</dbReference>
<dbReference type="Pfam" id="PF01434">
    <property type="entry name" value="Peptidase_M41"/>
    <property type="match status" value="1"/>
</dbReference>
<dbReference type="PANTHER" id="PTHR23076">
    <property type="entry name" value="METALLOPROTEASE M41 FTSH"/>
    <property type="match status" value="1"/>
</dbReference>
<comment type="similarity">
    <text evidence="2 15">In the C-terminal section; belongs to the peptidase M41 family.</text>
</comment>
<dbReference type="InterPro" id="IPR037219">
    <property type="entry name" value="Peptidase_M41-like"/>
</dbReference>
<dbReference type="Pfam" id="PF06480">
    <property type="entry name" value="FtsH_ext"/>
    <property type="match status" value="1"/>
</dbReference>
<evidence type="ECO:0000256" key="8">
    <source>
        <dbReference type="ARBA" id="ARBA00022801"/>
    </source>
</evidence>
<dbReference type="SUPFAM" id="SSF52540">
    <property type="entry name" value="P-loop containing nucleoside triphosphate hydrolases"/>
    <property type="match status" value="1"/>
</dbReference>
<keyword evidence="6 15" id="KW-0479">Metal-binding</keyword>
<dbReference type="FunFam" id="3.40.50.300:FF:000001">
    <property type="entry name" value="ATP-dependent zinc metalloprotease FtsH"/>
    <property type="match status" value="1"/>
</dbReference>
<dbReference type="CDD" id="cd19501">
    <property type="entry name" value="RecA-like_FtsH"/>
    <property type="match status" value="1"/>
</dbReference>
<dbReference type="InterPro" id="IPR000642">
    <property type="entry name" value="Peptidase_M41"/>
</dbReference>
<dbReference type="PROSITE" id="PS00674">
    <property type="entry name" value="AAA"/>
    <property type="match status" value="1"/>
</dbReference>
<comment type="caution">
    <text evidence="15">Lacks conserved residue(s) required for the propagation of feature annotation.</text>
</comment>
<evidence type="ECO:0000256" key="14">
    <source>
        <dbReference type="ARBA" id="ARBA00061570"/>
    </source>
</evidence>
<reference evidence="19 20" key="1">
    <citation type="journal article" date="2015" name="Nature">
        <title>rRNA introns, odd ribosomes, and small enigmatic genomes across a large radiation of phyla.</title>
        <authorList>
            <person name="Brown C.T."/>
            <person name="Hug L.A."/>
            <person name="Thomas B.C."/>
            <person name="Sharon I."/>
            <person name="Castelle C.J."/>
            <person name="Singh A."/>
            <person name="Wilkins M.J."/>
            <person name="Williams K.H."/>
            <person name="Banfield J.F."/>
        </authorList>
    </citation>
    <scope>NUCLEOTIDE SEQUENCE [LARGE SCALE GENOMIC DNA]</scope>
</reference>
<keyword evidence="5 15" id="KW-0812">Transmembrane</keyword>
<feature type="region of interest" description="Disordered" evidence="17">
    <location>
        <begin position="1"/>
        <end position="33"/>
    </location>
</feature>
<dbReference type="PANTHER" id="PTHR23076:SF97">
    <property type="entry name" value="ATP-DEPENDENT ZINC METALLOPROTEASE YME1L1"/>
    <property type="match status" value="1"/>
</dbReference>
<dbReference type="InterPro" id="IPR027417">
    <property type="entry name" value="P-loop_NTPase"/>
</dbReference>
<dbReference type="InterPro" id="IPR003593">
    <property type="entry name" value="AAA+_ATPase"/>
</dbReference>
<evidence type="ECO:0000256" key="9">
    <source>
        <dbReference type="ARBA" id="ARBA00022833"/>
    </source>
</evidence>
<name>A0A0G0VVL1_9BACT</name>
<dbReference type="EMBL" id="LCBC01000017">
    <property type="protein sequence ID" value="KKS03682.1"/>
    <property type="molecule type" value="Genomic_DNA"/>
</dbReference>
<dbReference type="InterPro" id="IPR003960">
    <property type="entry name" value="ATPase_AAA_CS"/>
</dbReference>
<dbReference type="SMART" id="SM00382">
    <property type="entry name" value="AAA"/>
    <property type="match status" value="1"/>
</dbReference>
<dbReference type="GO" id="GO:0005524">
    <property type="term" value="F:ATP binding"/>
    <property type="evidence" value="ECO:0007669"/>
    <property type="project" value="UniProtKB-UniRule"/>
</dbReference>
<keyword evidence="4 15" id="KW-0645">Protease</keyword>
<evidence type="ECO:0000256" key="5">
    <source>
        <dbReference type="ARBA" id="ARBA00022692"/>
    </source>
</evidence>
<keyword evidence="9 15" id="KW-0862">Zinc</keyword>
<feature type="binding site" evidence="15">
    <location>
        <position position="534"/>
    </location>
    <ligand>
        <name>Zn(2+)</name>
        <dbReference type="ChEBI" id="CHEBI:29105"/>
        <note>catalytic</note>
    </ligand>
</feature>
<evidence type="ECO:0000313" key="19">
    <source>
        <dbReference type="EMBL" id="KKS03682.1"/>
    </source>
</evidence>
<proteinExistence type="inferred from homology"/>
<feature type="transmembrane region" description="Helical" evidence="15">
    <location>
        <begin position="144"/>
        <end position="166"/>
    </location>
</feature>
<dbReference type="PATRIC" id="fig|1618411.3.peg.928"/>
<sequence length="595" mass="65154">MPDKSEDKIPNKTETTPKGKGFGSVLGKGKPSMPKVPVPKSSWRGFLIYAILGILLFAFFAFTSAPTSRFMPAEPLSKAINDIKDNKVENIEIDGDRLNVKLKDGQTYISRKEENQSFFTAIEAAKVDPSYASITVKDRTFSQAWVTILTTFLPLGLIILFFFFIFRQAREGASSVFSFGQSRAKQFTRDMSKVTFADVAGVDEAKQELQEVVDFLKHPEKYRAIGARTPKGALLVGPAGTGKTLLARAVAGEAGVPFFSVAGSEFMEMLVGVGAARVRDLFNQAKKTAPAIIFVDEIESIGRMRGLGFSGGHDEREQTLNQILVEMDGFAPNDNVFVIGATNRPDLLDPALTRPGRFDRRVVLDLPDIEGRKAIIQIHMRGKPFAKDVDIERLAKRTVGFSGADLANMLNEAAILAARAARREIENLDLEEAATKVKLGPQRKRMQSEEERKMTAYHEAGHAIVAHYLPNVDPVHRISIVARGMTGGHTLVPPSIDRYTETKTRLLERIATLLGGRAAEDLIFGEFTTGAASDLEIASTMAREMVTQFGMSELGPTIFQPHPQFGIWPIMGPEASQVSPELAAKIDKEISGGPA</sequence>
<gene>
    <name evidence="15" type="primary">ftsH</name>
    <name evidence="19" type="ORF">UU56_C0017G0017</name>
</gene>
<comment type="subcellular location">
    <subcellularLocation>
        <location evidence="15">Cell membrane</location>
        <topology evidence="15">Multi-pass membrane protein</topology>
        <orientation evidence="15">Cytoplasmic side</orientation>
    </subcellularLocation>
    <subcellularLocation>
        <location evidence="1">Membrane</location>
    </subcellularLocation>
</comment>
<feature type="binding site" evidence="15">
    <location>
        <position position="458"/>
    </location>
    <ligand>
        <name>Zn(2+)</name>
        <dbReference type="ChEBI" id="CHEBI:29105"/>
        <note>catalytic</note>
    </ligand>
</feature>
<evidence type="ECO:0000256" key="4">
    <source>
        <dbReference type="ARBA" id="ARBA00022670"/>
    </source>
</evidence>
<comment type="cofactor">
    <cofactor evidence="15">
        <name>Zn(2+)</name>
        <dbReference type="ChEBI" id="CHEBI:29105"/>
    </cofactor>
    <text evidence="15">Binds 1 zinc ion per subunit.</text>
</comment>